<evidence type="ECO:0000313" key="2">
    <source>
        <dbReference type="Proteomes" id="UP001066276"/>
    </source>
</evidence>
<sequence length="110" mass="12984">MEKPSGETLTIVARLPERGRRMSSTRSAICKVNNLGKDSVSINGDRYYYMRVSPSTKLYLKYFRNEISKRHGHKPRYLLPVSRPFYLRIASHLKRAPTRCWDLNPERDRK</sequence>
<dbReference type="Proteomes" id="UP001066276">
    <property type="component" value="Chromosome 6"/>
</dbReference>
<comment type="caution">
    <text evidence="1">The sequence shown here is derived from an EMBL/GenBank/DDBJ whole genome shotgun (WGS) entry which is preliminary data.</text>
</comment>
<accession>A0AAV7QYA9</accession>
<name>A0AAV7QYA9_PLEWA</name>
<gene>
    <name evidence="1" type="ORF">NDU88_010447</name>
</gene>
<keyword evidence="2" id="KW-1185">Reference proteome</keyword>
<protein>
    <submittedName>
        <fullName evidence="1">Uncharacterized protein</fullName>
    </submittedName>
</protein>
<dbReference type="EMBL" id="JANPWB010000010">
    <property type="protein sequence ID" value="KAJ1144145.1"/>
    <property type="molecule type" value="Genomic_DNA"/>
</dbReference>
<organism evidence="1 2">
    <name type="scientific">Pleurodeles waltl</name>
    <name type="common">Iberian ribbed newt</name>
    <dbReference type="NCBI Taxonomy" id="8319"/>
    <lineage>
        <taxon>Eukaryota</taxon>
        <taxon>Metazoa</taxon>
        <taxon>Chordata</taxon>
        <taxon>Craniata</taxon>
        <taxon>Vertebrata</taxon>
        <taxon>Euteleostomi</taxon>
        <taxon>Amphibia</taxon>
        <taxon>Batrachia</taxon>
        <taxon>Caudata</taxon>
        <taxon>Salamandroidea</taxon>
        <taxon>Salamandridae</taxon>
        <taxon>Pleurodelinae</taxon>
        <taxon>Pleurodeles</taxon>
    </lineage>
</organism>
<dbReference type="AlphaFoldDB" id="A0AAV7QYA9"/>
<evidence type="ECO:0000313" key="1">
    <source>
        <dbReference type="EMBL" id="KAJ1144145.1"/>
    </source>
</evidence>
<reference evidence="1" key="1">
    <citation type="journal article" date="2022" name="bioRxiv">
        <title>Sequencing and chromosome-scale assembly of the giantPleurodeles waltlgenome.</title>
        <authorList>
            <person name="Brown T."/>
            <person name="Elewa A."/>
            <person name="Iarovenko S."/>
            <person name="Subramanian E."/>
            <person name="Araus A.J."/>
            <person name="Petzold A."/>
            <person name="Susuki M."/>
            <person name="Suzuki K.-i.T."/>
            <person name="Hayashi T."/>
            <person name="Toyoda A."/>
            <person name="Oliveira C."/>
            <person name="Osipova E."/>
            <person name="Leigh N.D."/>
            <person name="Simon A."/>
            <person name="Yun M.H."/>
        </authorList>
    </citation>
    <scope>NUCLEOTIDE SEQUENCE</scope>
    <source>
        <strain evidence="1">20211129_DDA</strain>
        <tissue evidence="1">Liver</tissue>
    </source>
</reference>
<proteinExistence type="predicted"/>